<evidence type="ECO:0000256" key="5">
    <source>
        <dbReference type="SAM" id="MobiDB-lite"/>
    </source>
</evidence>
<comment type="caution">
    <text evidence="6">The sequence shown here is derived from an EMBL/GenBank/DDBJ whole genome shotgun (WGS) entry which is preliminary data.</text>
</comment>
<dbReference type="InterPro" id="IPR017939">
    <property type="entry name" value="G-Glutamylcylcotransferase"/>
</dbReference>
<feature type="region of interest" description="Disordered" evidence="5">
    <location>
        <begin position="205"/>
        <end position="230"/>
    </location>
</feature>
<dbReference type="EC" id="4.3.2.9" evidence="1"/>
<reference evidence="6" key="2">
    <citation type="journal article" date="2023" name="BMC Genomics">
        <title>Pest status, molecular evolution, and epigenetic factors derived from the genome assembly of Frankliniella fusca, a thysanopteran phytovirus vector.</title>
        <authorList>
            <person name="Catto M.A."/>
            <person name="Labadie P.E."/>
            <person name="Jacobson A.L."/>
            <person name="Kennedy G.G."/>
            <person name="Srinivasan R."/>
            <person name="Hunt B.G."/>
        </authorList>
    </citation>
    <scope>NUCLEOTIDE SEQUENCE</scope>
    <source>
        <strain evidence="6">PL_HMW_Pooled</strain>
    </source>
</reference>
<keyword evidence="7" id="KW-1185">Reference proteome</keyword>
<evidence type="ECO:0000256" key="2">
    <source>
        <dbReference type="ARBA" id="ARBA00023239"/>
    </source>
</evidence>
<dbReference type="Proteomes" id="UP001219518">
    <property type="component" value="Unassembled WGS sequence"/>
</dbReference>
<accession>A0AAE1HTQ8</accession>
<feature type="active site" description="Proton acceptor" evidence="3">
    <location>
        <position position="123"/>
    </location>
</feature>
<reference evidence="6" key="1">
    <citation type="submission" date="2021-07" db="EMBL/GenBank/DDBJ databases">
        <authorList>
            <person name="Catto M.A."/>
            <person name="Jacobson A."/>
            <person name="Kennedy G."/>
            <person name="Labadie P."/>
            <person name="Hunt B.G."/>
            <person name="Srinivasan R."/>
        </authorList>
    </citation>
    <scope>NUCLEOTIDE SEQUENCE</scope>
    <source>
        <strain evidence="6">PL_HMW_Pooled</strain>
        <tissue evidence="6">Head</tissue>
    </source>
</reference>
<evidence type="ECO:0000313" key="6">
    <source>
        <dbReference type="EMBL" id="KAK3927296.1"/>
    </source>
</evidence>
<dbReference type="EMBL" id="JAHWGI010001285">
    <property type="protein sequence ID" value="KAK3927296.1"/>
    <property type="molecule type" value="Genomic_DNA"/>
</dbReference>
<evidence type="ECO:0000256" key="1">
    <source>
        <dbReference type="ARBA" id="ARBA00012346"/>
    </source>
</evidence>
<dbReference type="Gene3D" id="3.10.490.10">
    <property type="entry name" value="Gamma-glutamyl cyclotransferase-like"/>
    <property type="match status" value="1"/>
</dbReference>
<dbReference type="PANTHER" id="PTHR12935">
    <property type="entry name" value="GAMMA-GLUTAMYLCYCLOTRANSFERASE"/>
    <property type="match status" value="1"/>
</dbReference>
<dbReference type="PANTHER" id="PTHR12935:SF0">
    <property type="entry name" value="GAMMA-GLUTAMYLCYCLOTRANSFERASE"/>
    <property type="match status" value="1"/>
</dbReference>
<sequence length="230" mass="24234">MRKSGLSLPFRSATLSCSAAAPAAPGPDNVGDGPAAGPGPGEGKFLYFAYGSNLLARRLHLMNPTAKRYGIGELKDYRLDFSTPASTRWGGAPATVVPDPGESVWGAVWSLDLEDRDHLDEQESVHSGLYVVFNATVHTPGPGAGGALQCRCYYMRVEPPRLAPGEPRPAERQPSLVYKQVLLHGARESGLPAEYIARLEAVQDNGSAGKAPPISLDSLISSSSPAAAAR</sequence>
<organism evidence="6 7">
    <name type="scientific">Frankliniella fusca</name>
    <dbReference type="NCBI Taxonomy" id="407009"/>
    <lineage>
        <taxon>Eukaryota</taxon>
        <taxon>Metazoa</taxon>
        <taxon>Ecdysozoa</taxon>
        <taxon>Arthropoda</taxon>
        <taxon>Hexapoda</taxon>
        <taxon>Insecta</taxon>
        <taxon>Pterygota</taxon>
        <taxon>Neoptera</taxon>
        <taxon>Paraneoptera</taxon>
        <taxon>Thysanoptera</taxon>
        <taxon>Terebrantia</taxon>
        <taxon>Thripoidea</taxon>
        <taxon>Thripidae</taxon>
        <taxon>Frankliniella</taxon>
    </lineage>
</organism>
<evidence type="ECO:0000256" key="4">
    <source>
        <dbReference type="PIRSR" id="PIRSR617939-2"/>
    </source>
</evidence>
<feature type="binding site" evidence="4">
    <location>
        <position position="178"/>
    </location>
    <ligand>
        <name>substrate</name>
    </ligand>
</feature>
<protein>
    <recommendedName>
        <fullName evidence="1">gamma-glutamylcyclotransferase</fullName>
        <ecNumber evidence="1">4.3.2.9</ecNumber>
    </recommendedName>
</protein>
<proteinExistence type="predicted"/>
<keyword evidence="2" id="KW-0456">Lyase</keyword>
<dbReference type="AlphaFoldDB" id="A0AAE1HTQ8"/>
<feature type="binding site" evidence="4">
    <location>
        <begin position="47"/>
        <end position="52"/>
    </location>
    <ligand>
        <name>substrate</name>
    </ligand>
</feature>
<dbReference type="InterPro" id="IPR036568">
    <property type="entry name" value="GGCT-like_sf"/>
</dbReference>
<dbReference type="Pfam" id="PF13772">
    <property type="entry name" value="AIG2_2"/>
    <property type="match status" value="1"/>
</dbReference>
<dbReference type="InterPro" id="IPR013024">
    <property type="entry name" value="GGCT-like"/>
</dbReference>
<dbReference type="SUPFAM" id="SSF110857">
    <property type="entry name" value="Gamma-glutamyl cyclotransferase-like"/>
    <property type="match status" value="1"/>
</dbReference>
<dbReference type="GO" id="GO:0003839">
    <property type="term" value="F:gamma-glutamylcyclotransferase activity"/>
    <property type="evidence" value="ECO:0007669"/>
    <property type="project" value="UniProtKB-EC"/>
</dbReference>
<evidence type="ECO:0000313" key="7">
    <source>
        <dbReference type="Proteomes" id="UP001219518"/>
    </source>
</evidence>
<feature type="compositionally biased region" description="Low complexity" evidence="5">
    <location>
        <begin position="211"/>
        <end position="230"/>
    </location>
</feature>
<gene>
    <name evidence="6" type="ORF">KUF71_015580</name>
</gene>
<dbReference type="CDD" id="cd06661">
    <property type="entry name" value="GGCT_like"/>
    <property type="match status" value="1"/>
</dbReference>
<evidence type="ECO:0000256" key="3">
    <source>
        <dbReference type="PIRSR" id="PIRSR617939-1"/>
    </source>
</evidence>
<name>A0AAE1HTQ8_9NEOP</name>